<dbReference type="PANTHER" id="PTHR33336:SF3">
    <property type="entry name" value="ABM DOMAIN-CONTAINING PROTEIN"/>
    <property type="match status" value="1"/>
</dbReference>
<dbReference type="SUPFAM" id="SSF54909">
    <property type="entry name" value="Dimeric alpha+beta barrel"/>
    <property type="match status" value="1"/>
</dbReference>
<reference evidence="2 3" key="1">
    <citation type="journal article" date="2020" name="Front. Plant Sci.">
        <title>Isolation of Rhizosphere Bacteria That Improve Quality and Water Stress Tolerance in Greenhouse Ornamentals.</title>
        <authorList>
            <person name="Nordstedt N.P."/>
            <person name="Jones M.L."/>
        </authorList>
    </citation>
    <scope>NUCLEOTIDE SEQUENCE [LARGE SCALE GENOMIC DNA]</scope>
    <source>
        <strain evidence="2 3">C6C2</strain>
    </source>
</reference>
<keyword evidence="2" id="KW-0560">Oxidoreductase</keyword>
<dbReference type="PROSITE" id="PS51725">
    <property type="entry name" value="ABM"/>
    <property type="match status" value="1"/>
</dbReference>
<evidence type="ECO:0000259" key="1">
    <source>
        <dbReference type="PROSITE" id="PS51725"/>
    </source>
</evidence>
<organism evidence="2 3">
    <name type="scientific">Herbaspirillum robiniae</name>
    <dbReference type="NCBI Taxonomy" id="2014887"/>
    <lineage>
        <taxon>Bacteria</taxon>
        <taxon>Pseudomonadati</taxon>
        <taxon>Pseudomonadota</taxon>
        <taxon>Betaproteobacteria</taxon>
        <taxon>Burkholderiales</taxon>
        <taxon>Oxalobacteraceae</taxon>
        <taxon>Herbaspirillum</taxon>
    </lineage>
</organism>
<dbReference type="RefSeq" id="WP_079215928.1">
    <property type="nucleotide sequence ID" value="NZ_CP018845.1"/>
</dbReference>
<accession>A0ABX2M0V7</accession>
<sequence>MLIIAVTFKVKPEHLPAFREAILANAATSLAEEEGCNLFDVCEGQGGIIYLYERYTDDQAFEVHLKSAHFIAFDKLVASWVQEKKIERYSLISA</sequence>
<evidence type="ECO:0000313" key="2">
    <source>
        <dbReference type="EMBL" id="NUU04005.1"/>
    </source>
</evidence>
<protein>
    <submittedName>
        <fullName evidence="2">Antibiotic biosynthesis monooxygenase</fullName>
    </submittedName>
</protein>
<keyword evidence="3" id="KW-1185">Reference proteome</keyword>
<dbReference type="PANTHER" id="PTHR33336">
    <property type="entry name" value="QUINOL MONOOXYGENASE YGIN-RELATED"/>
    <property type="match status" value="1"/>
</dbReference>
<dbReference type="GO" id="GO:0004497">
    <property type="term" value="F:monooxygenase activity"/>
    <property type="evidence" value="ECO:0007669"/>
    <property type="project" value="UniProtKB-KW"/>
</dbReference>
<evidence type="ECO:0000313" key="3">
    <source>
        <dbReference type="Proteomes" id="UP000536746"/>
    </source>
</evidence>
<dbReference type="InterPro" id="IPR007138">
    <property type="entry name" value="ABM_dom"/>
</dbReference>
<dbReference type="Gene3D" id="3.30.70.100">
    <property type="match status" value="1"/>
</dbReference>
<proteinExistence type="predicted"/>
<name>A0ABX2M0V7_9BURK</name>
<dbReference type="InterPro" id="IPR011008">
    <property type="entry name" value="Dimeric_a/b-barrel"/>
</dbReference>
<dbReference type="EMBL" id="JABFMT010000032">
    <property type="protein sequence ID" value="NUU04005.1"/>
    <property type="molecule type" value="Genomic_DNA"/>
</dbReference>
<dbReference type="InterPro" id="IPR050744">
    <property type="entry name" value="AI-2_Isomerase_LsrG"/>
</dbReference>
<comment type="caution">
    <text evidence="2">The sequence shown here is derived from an EMBL/GenBank/DDBJ whole genome shotgun (WGS) entry which is preliminary data.</text>
</comment>
<gene>
    <name evidence="2" type="ORF">HNO84_20540</name>
</gene>
<feature type="domain" description="ABM" evidence="1">
    <location>
        <begin position="2"/>
        <end position="89"/>
    </location>
</feature>
<keyword evidence="2" id="KW-0503">Monooxygenase</keyword>
<dbReference type="Pfam" id="PF03992">
    <property type="entry name" value="ABM"/>
    <property type="match status" value="1"/>
</dbReference>
<dbReference type="Proteomes" id="UP000536746">
    <property type="component" value="Unassembled WGS sequence"/>
</dbReference>